<accession>A0A286RGB6</accession>
<dbReference type="PANTHER" id="PTHR32309:SF31">
    <property type="entry name" value="CAPSULAR EXOPOLYSACCHARIDE FAMILY"/>
    <property type="match status" value="1"/>
</dbReference>
<evidence type="ECO:0000256" key="3">
    <source>
        <dbReference type="ARBA" id="ARBA00022692"/>
    </source>
</evidence>
<protein>
    <submittedName>
        <fullName evidence="12">Tyrosine-protein kinase EpsD</fullName>
        <ecNumber evidence="12">2.7.10.2</ecNumber>
    </submittedName>
</protein>
<dbReference type="Pfam" id="PF10609">
    <property type="entry name" value="ParA"/>
    <property type="match status" value="1"/>
</dbReference>
<evidence type="ECO:0000256" key="10">
    <source>
        <dbReference type="SAM" id="Phobius"/>
    </source>
</evidence>
<keyword evidence="2" id="KW-1003">Cell membrane</keyword>
<evidence type="ECO:0000256" key="1">
    <source>
        <dbReference type="ARBA" id="ARBA00004651"/>
    </source>
</evidence>
<keyword evidence="12" id="KW-0418">Kinase</keyword>
<name>A0A286RGB6_9BACT</name>
<reference evidence="12 13" key="1">
    <citation type="journal article" name="Front. Microbiol.">
        <title>Sugar Metabolism of the First Thermophilic Planctomycete Thermogutta terrifontis: Comparative Genomic and Transcriptomic Approaches.</title>
        <authorList>
            <person name="Elcheninov A.G."/>
            <person name="Menzel P."/>
            <person name="Gudbergsdottir S.R."/>
            <person name="Slesarev A.I."/>
            <person name="Kadnikov V.V."/>
            <person name="Krogh A."/>
            <person name="Bonch-Osmolovskaya E.A."/>
            <person name="Peng X."/>
            <person name="Kublanov I.V."/>
        </authorList>
    </citation>
    <scope>NUCLEOTIDE SEQUENCE [LARGE SCALE GENOMIC DNA]</scope>
    <source>
        <strain evidence="12 13">R1</strain>
    </source>
</reference>
<dbReference type="InterPro" id="IPR003856">
    <property type="entry name" value="LPS_length_determ_N"/>
</dbReference>
<dbReference type="GO" id="GO:0004715">
    <property type="term" value="F:non-membrane spanning protein tyrosine kinase activity"/>
    <property type="evidence" value="ECO:0007669"/>
    <property type="project" value="UniProtKB-EC"/>
</dbReference>
<keyword evidence="13" id="KW-1185">Reference proteome</keyword>
<evidence type="ECO:0000259" key="11">
    <source>
        <dbReference type="Pfam" id="PF02706"/>
    </source>
</evidence>
<feature type="compositionally biased region" description="Basic and acidic residues" evidence="9">
    <location>
        <begin position="1"/>
        <end position="14"/>
    </location>
</feature>
<dbReference type="InterPro" id="IPR033756">
    <property type="entry name" value="YlxH/NBP35"/>
</dbReference>
<keyword evidence="4" id="KW-0547">Nucleotide-binding</keyword>
<keyword evidence="7 10" id="KW-0472">Membrane</keyword>
<evidence type="ECO:0000256" key="4">
    <source>
        <dbReference type="ARBA" id="ARBA00022741"/>
    </source>
</evidence>
<organism evidence="12 13">
    <name type="scientific">Thermogutta terrifontis</name>
    <dbReference type="NCBI Taxonomy" id="1331910"/>
    <lineage>
        <taxon>Bacteria</taxon>
        <taxon>Pseudomonadati</taxon>
        <taxon>Planctomycetota</taxon>
        <taxon>Planctomycetia</taxon>
        <taxon>Pirellulales</taxon>
        <taxon>Thermoguttaceae</taxon>
        <taxon>Thermogutta</taxon>
    </lineage>
</organism>
<dbReference type="GO" id="GO:0005524">
    <property type="term" value="F:ATP binding"/>
    <property type="evidence" value="ECO:0007669"/>
    <property type="project" value="UniProtKB-KW"/>
</dbReference>
<dbReference type="PANTHER" id="PTHR32309">
    <property type="entry name" value="TYROSINE-PROTEIN KINASE"/>
    <property type="match status" value="1"/>
</dbReference>
<evidence type="ECO:0000256" key="5">
    <source>
        <dbReference type="ARBA" id="ARBA00022840"/>
    </source>
</evidence>
<gene>
    <name evidence="12" type="ORF">THTE_2380</name>
</gene>
<keyword evidence="5" id="KW-0067">ATP-binding</keyword>
<dbReference type="AlphaFoldDB" id="A0A286RGB6"/>
<evidence type="ECO:0000313" key="13">
    <source>
        <dbReference type="Proteomes" id="UP000215086"/>
    </source>
</evidence>
<feature type="domain" description="Polysaccharide chain length determinant N-terminal" evidence="11">
    <location>
        <begin position="57"/>
        <end position="138"/>
    </location>
</feature>
<evidence type="ECO:0000256" key="6">
    <source>
        <dbReference type="ARBA" id="ARBA00022989"/>
    </source>
</evidence>
<dbReference type="SUPFAM" id="SSF52540">
    <property type="entry name" value="P-loop containing nucleoside triphosphate hydrolases"/>
    <property type="match status" value="1"/>
</dbReference>
<evidence type="ECO:0000256" key="7">
    <source>
        <dbReference type="ARBA" id="ARBA00023136"/>
    </source>
</evidence>
<dbReference type="InterPro" id="IPR027417">
    <property type="entry name" value="P-loop_NTPase"/>
</dbReference>
<feature type="coiled-coil region" evidence="8">
    <location>
        <begin position="213"/>
        <end position="247"/>
    </location>
</feature>
<keyword evidence="12" id="KW-0808">Transferase</keyword>
<dbReference type="InterPro" id="IPR050445">
    <property type="entry name" value="Bact_polysacc_biosynth/exp"/>
</dbReference>
<evidence type="ECO:0000256" key="2">
    <source>
        <dbReference type="ARBA" id="ARBA00022475"/>
    </source>
</evidence>
<dbReference type="GO" id="GO:0005886">
    <property type="term" value="C:plasma membrane"/>
    <property type="evidence" value="ECO:0007669"/>
    <property type="project" value="UniProtKB-SubCell"/>
</dbReference>
<dbReference type="InterPro" id="IPR005702">
    <property type="entry name" value="Wzc-like_C"/>
</dbReference>
<dbReference type="EMBL" id="CP018477">
    <property type="protein sequence ID" value="ASV74982.1"/>
    <property type="molecule type" value="Genomic_DNA"/>
</dbReference>
<feature type="region of interest" description="Disordered" evidence="9">
    <location>
        <begin position="1"/>
        <end position="29"/>
    </location>
</feature>
<dbReference type="Proteomes" id="UP000215086">
    <property type="component" value="Chromosome"/>
</dbReference>
<keyword evidence="6 10" id="KW-1133">Transmembrane helix</keyword>
<dbReference type="Pfam" id="PF02706">
    <property type="entry name" value="Wzz"/>
    <property type="match status" value="1"/>
</dbReference>
<dbReference type="KEGG" id="ttf:THTE_2380"/>
<dbReference type="CDD" id="cd05387">
    <property type="entry name" value="BY-kinase"/>
    <property type="match status" value="1"/>
</dbReference>
<comment type="subcellular location">
    <subcellularLocation>
        <location evidence="1">Cell membrane</location>
        <topology evidence="1">Multi-pass membrane protein</topology>
    </subcellularLocation>
</comment>
<sequence>MTPEREAGMSEHQHLPAPVGQDRTGAARPSAPAPLYLDAEWQPIPAAEAGQGFGAYLHAFRRRWLAVAFLGMLCGAAAAAAAWFLFIPQYTATALIRVSSSVQSVLFPTQQGAGPSFDIYKATQLEYLRSRFVLVAALRQPEVARLPSIREQIDPVQWVSEHLSVRFPGNSEFMNVSFTSTRPDETAVIVNAIVDAYMREVVDTEQRERRQRLSELDQLYSEKEADVRKLENDLKSLSQQLETGDSQALSLKQQITLQQFSTYRNELINVQLRMLRLQGELSIKKAIRDKAAQIPVTDREIEAAARTDPVILQLQLRESELKNLVAQTRDVLRPEIAARYGNRYVQELADVQSRIKARREEIRQELEQRRVRDLDEEIENLNFELSILAQQQDQLQKEVENVRRSAETFGKGSIEVEFLRAEVELARKTLQTIAEERNRLAIELRAKPRITVVQRAEVPRVADSDRRIQLAIMGGLAGFILPGAVLLWWDVRRKPVNTAHELPHAVGVDVWGTIPLVPTRALQMLPEENGRSRRYQRWRALFSESVRKVAARIIRESEHERLQVIMVTSAVPGEGKTTLASQLAASLAQMGQKTVILDFDLRRPSLHEVFNLPISPGVSEVLRAEISLKDVVRPTELENLFVVTAGYWSPHRMAVLANGVIGGLFRQLREDFDFVIVDGSPVLPVADTRFISTHTDGVVLSVVRDISRAPQLRAARQVLESFHVRVLGAVMTGSAEDVYYAYPYHSPIVEGDSQRQEAPERG</sequence>
<dbReference type="EC" id="2.7.10.2" evidence="12"/>
<dbReference type="Gene3D" id="3.40.50.300">
    <property type="entry name" value="P-loop containing nucleotide triphosphate hydrolases"/>
    <property type="match status" value="1"/>
</dbReference>
<feature type="coiled-coil region" evidence="8">
    <location>
        <begin position="345"/>
        <end position="436"/>
    </location>
</feature>
<evidence type="ECO:0000256" key="9">
    <source>
        <dbReference type="SAM" id="MobiDB-lite"/>
    </source>
</evidence>
<proteinExistence type="predicted"/>
<evidence type="ECO:0000313" key="12">
    <source>
        <dbReference type="EMBL" id="ASV74982.1"/>
    </source>
</evidence>
<evidence type="ECO:0000256" key="8">
    <source>
        <dbReference type="SAM" id="Coils"/>
    </source>
</evidence>
<keyword evidence="3 10" id="KW-0812">Transmembrane</keyword>
<feature type="transmembrane region" description="Helical" evidence="10">
    <location>
        <begin position="64"/>
        <end position="86"/>
    </location>
</feature>
<dbReference type="NCBIfam" id="TIGR01007">
    <property type="entry name" value="eps_fam"/>
    <property type="match status" value="1"/>
</dbReference>
<keyword evidence="8" id="KW-0175">Coiled coil</keyword>